<evidence type="ECO:0000313" key="4">
    <source>
        <dbReference type="EMBL" id="KAG1802244.1"/>
    </source>
</evidence>
<dbReference type="GO" id="GO:0005938">
    <property type="term" value="C:cell cortex"/>
    <property type="evidence" value="ECO:0007669"/>
    <property type="project" value="InterPro"/>
</dbReference>
<feature type="repeat" description="RCC1" evidence="1">
    <location>
        <begin position="1517"/>
        <end position="1548"/>
    </location>
</feature>
<feature type="region of interest" description="Disordered" evidence="2">
    <location>
        <begin position="1499"/>
        <end position="1520"/>
    </location>
</feature>
<feature type="compositionally biased region" description="Polar residues" evidence="2">
    <location>
        <begin position="109"/>
        <end position="125"/>
    </location>
</feature>
<feature type="region of interest" description="Disordered" evidence="2">
    <location>
        <begin position="983"/>
        <end position="1202"/>
    </location>
</feature>
<dbReference type="GO" id="GO:0005543">
    <property type="term" value="F:phospholipid binding"/>
    <property type="evidence" value="ECO:0007669"/>
    <property type="project" value="InterPro"/>
</dbReference>
<feature type="region of interest" description="Disordered" evidence="2">
    <location>
        <begin position="376"/>
        <end position="556"/>
    </location>
</feature>
<dbReference type="Proteomes" id="UP000719766">
    <property type="component" value="Unassembled WGS sequence"/>
</dbReference>
<proteinExistence type="predicted"/>
<dbReference type="PANTHER" id="PTHR28190">
    <property type="entry name" value="NUCLEAR MIGRATION PROTEIN NUM1"/>
    <property type="match status" value="1"/>
</dbReference>
<dbReference type="CDD" id="cd13365">
    <property type="entry name" value="PH_PLC_plant-like"/>
    <property type="match status" value="1"/>
</dbReference>
<feature type="region of interest" description="Disordered" evidence="2">
    <location>
        <begin position="573"/>
        <end position="616"/>
    </location>
</feature>
<dbReference type="PROSITE" id="PS50003">
    <property type="entry name" value="PH_DOMAIN"/>
    <property type="match status" value="1"/>
</dbReference>
<organism evidence="4 5">
    <name type="scientific">Suillus plorans</name>
    <dbReference type="NCBI Taxonomy" id="116603"/>
    <lineage>
        <taxon>Eukaryota</taxon>
        <taxon>Fungi</taxon>
        <taxon>Dikarya</taxon>
        <taxon>Basidiomycota</taxon>
        <taxon>Agaricomycotina</taxon>
        <taxon>Agaricomycetes</taxon>
        <taxon>Agaricomycetidae</taxon>
        <taxon>Boletales</taxon>
        <taxon>Suillineae</taxon>
        <taxon>Suillaceae</taxon>
        <taxon>Suillus</taxon>
    </lineage>
</organism>
<dbReference type="Gene3D" id="1.10.287.1490">
    <property type="match status" value="1"/>
</dbReference>
<feature type="compositionally biased region" description="Polar residues" evidence="2">
    <location>
        <begin position="1368"/>
        <end position="1399"/>
    </location>
</feature>
<accession>A0A9P7J4N0</accession>
<keyword evidence="5" id="KW-1185">Reference proteome</keyword>
<reference evidence="4" key="1">
    <citation type="journal article" date="2020" name="New Phytol.">
        <title>Comparative genomics reveals dynamic genome evolution in host specialist ectomycorrhizal fungi.</title>
        <authorList>
            <person name="Lofgren L.A."/>
            <person name="Nguyen N.H."/>
            <person name="Vilgalys R."/>
            <person name="Ruytinx J."/>
            <person name="Liao H.L."/>
            <person name="Branco S."/>
            <person name="Kuo A."/>
            <person name="LaButti K."/>
            <person name="Lipzen A."/>
            <person name="Andreopoulos W."/>
            <person name="Pangilinan J."/>
            <person name="Riley R."/>
            <person name="Hundley H."/>
            <person name="Na H."/>
            <person name="Barry K."/>
            <person name="Grigoriev I.V."/>
            <person name="Stajich J.E."/>
            <person name="Kennedy P.G."/>
        </authorList>
    </citation>
    <scope>NUCLEOTIDE SEQUENCE</scope>
    <source>
        <strain evidence="4">S12</strain>
    </source>
</reference>
<dbReference type="PANTHER" id="PTHR28190:SF1">
    <property type="entry name" value="NUCLEAR MIGRATION PROTEIN NUM1"/>
    <property type="match status" value="1"/>
</dbReference>
<dbReference type="SUPFAM" id="SSF50729">
    <property type="entry name" value="PH domain-like"/>
    <property type="match status" value="1"/>
</dbReference>
<feature type="region of interest" description="Disordered" evidence="2">
    <location>
        <begin position="109"/>
        <end position="157"/>
    </location>
</feature>
<dbReference type="InterPro" id="IPR011993">
    <property type="entry name" value="PH-like_dom_sf"/>
</dbReference>
<dbReference type="Gene3D" id="2.30.29.30">
    <property type="entry name" value="Pleckstrin-homology domain (PH domain)/Phosphotyrosine-binding domain (PTB)"/>
    <property type="match status" value="1"/>
</dbReference>
<protein>
    <submittedName>
        <fullName evidence="4">Coiled-coil protein</fullName>
    </submittedName>
</protein>
<name>A0A9P7J4N0_9AGAM</name>
<comment type="caution">
    <text evidence="4">The sequence shown here is derived from an EMBL/GenBank/DDBJ whole genome shotgun (WGS) entry which is preliminary data.</text>
</comment>
<feature type="compositionally biased region" description="Acidic residues" evidence="2">
    <location>
        <begin position="769"/>
        <end position="794"/>
    </location>
</feature>
<feature type="compositionally biased region" description="Basic and acidic residues" evidence="2">
    <location>
        <begin position="424"/>
        <end position="439"/>
    </location>
</feature>
<feature type="region of interest" description="Disordered" evidence="2">
    <location>
        <begin position="319"/>
        <end position="353"/>
    </location>
</feature>
<dbReference type="GeneID" id="64592846"/>
<feature type="compositionally biased region" description="Acidic residues" evidence="2">
    <location>
        <begin position="450"/>
        <end position="462"/>
    </location>
</feature>
<feature type="compositionally biased region" description="Polar residues" evidence="2">
    <location>
        <begin position="740"/>
        <end position="750"/>
    </location>
</feature>
<feature type="compositionally biased region" description="Polar residues" evidence="2">
    <location>
        <begin position="500"/>
        <end position="509"/>
    </location>
</feature>
<dbReference type="GO" id="GO:0000226">
    <property type="term" value="P:microtubule cytoskeleton organization"/>
    <property type="evidence" value="ECO:0007669"/>
    <property type="project" value="TreeGrafter"/>
</dbReference>
<dbReference type="SMART" id="SM00233">
    <property type="entry name" value="PH"/>
    <property type="match status" value="1"/>
</dbReference>
<feature type="compositionally biased region" description="Pro residues" evidence="2">
    <location>
        <begin position="1026"/>
        <end position="1047"/>
    </location>
</feature>
<dbReference type="InterPro" id="IPR000408">
    <property type="entry name" value="Reg_chr_condens"/>
</dbReference>
<feature type="compositionally biased region" description="Low complexity" evidence="2">
    <location>
        <begin position="405"/>
        <end position="416"/>
    </location>
</feature>
<dbReference type="PROSITE" id="PS50012">
    <property type="entry name" value="RCC1_3"/>
    <property type="match status" value="1"/>
</dbReference>
<dbReference type="InterPro" id="IPR001849">
    <property type="entry name" value="PH_domain"/>
</dbReference>
<dbReference type="GO" id="GO:0015631">
    <property type="term" value="F:tubulin binding"/>
    <property type="evidence" value="ECO:0007669"/>
    <property type="project" value="TreeGrafter"/>
</dbReference>
<feature type="compositionally biased region" description="Basic and acidic residues" evidence="2">
    <location>
        <begin position="130"/>
        <end position="139"/>
    </location>
</feature>
<dbReference type="Pfam" id="PF12814">
    <property type="entry name" value="Mcp5_PH"/>
    <property type="match status" value="1"/>
</dbReference>
<dbReference type="GO" id="GO:0005739">
    <property type="term" value="C:mitochondrion"/>
    <property type="evidence" value="ECO:0007669"/>
    <property type="project" value="TreeGrafter"/>
</dbReference>
<evidence type="ECO:0000313" key="5">
    <source>
        <dbReference type="Proteomes" id="UP000719766"/>
    </source>
</evidence>
<evidence type="ECO:0000256" key="1">
    <source>
        <dbReference type="PROSITE-ProRule" id="PRU00235"/>
    </source>
</evidence>
<evidence type="ECO:0000259" key="3">
    <source>
        <dbReference type="PROSITE" id="PS50003"/>
    </source>
</evidence>
<dbReference type="EMBL" id="JABBWE010000006">
    <property type="protein sequence ID" value="KAG1802244.1"/>
    <property type="molecule type" value="Genomic_DNA"/>
</dbReference>
<evidence type="ECO:0000256" key="2">
    <source>
        <dbReference type="SAM" id="MobiDB-lite"/>
    </source>
</evidence>
<feature type="domain" description="PH" evidence="3">
    <location>
        <begin position="1217"/>
        <end position="1328"/>
    </location>
</feature>
<gene>
    <name evidence="4" type="ORF">HD556DRAFT_1263759</name>
</gene>
<dbReference type="RefSeq" id="XP_041165436.1">
    <property type="nucleotide sequence ID" value="XM_041299082.1"/>
</dbReference>
<dbReference type="InterPro" id="IPR053005">
    <property type="entry name" value="Nuclear_Pos-Cytoskel_Interact"/>
</dbReference>
<feature type="compositionally biased region" description="Low complexity" evidence="2">
    <location>
        <begin position="1117"/>
        <end position="1134"/>
    </location>
</feature>
<feature type="compositionally biased region" description="Acidic residues" evidence="2">
    <location>
        <begin position="522"/>
        <end position="541"/>
    </location>
</feature>
<feature type="region of interest" description="Disordered" evidence="2">
    <location>
        <begin position="1334"/>
        <end position="1407"/>
    </location>
</feature>
<feature type="compositionally biased region" description="Polar residues" evidence="2">
    <location>
        <begin position="1336"/>
        <end position="1355"/>
    </location>
</feature>
<dbReference type="OrthoDB" id="2149224at2759"/>
<feature type="compositionally biased region" description="Low complexity" evidence="2">
    <location>
        <begin position="1157"/>
        <end position="1174"/>
    </location>
</feature>
<dbReference type="GO" id="GO:0032065">
    <property type="term" value="P:maintenance of protein location in cell cortex"/>
    <property type="evidence" value="ECO:0007669"/>
    <property type="project" value="InterPro"/>
</dbReference>
<feature type="compositionally biased region" description="Pro residues" evidence="2">
    <location>
        <begin position="1061"/>
        <end position="1073"/>
    </location>
</feature>
<sequence length="1548" mass="169332">MASLSDDGLAEVLSNMPDFSAPAFSSAGQRKFQLQLLLDNKEKQLQQAGTLGQRVLAQQIELEEKIRQLQEFDAERAEDEELDTDARERYRELAETVAAWDAENAQLSSAFGQKRPPTQQSSPTLPINDLPREEPERSKASASSAAQSRRAKNAAHRADDVEFAFEIGSGLLTEVRRLQSLLGERDKAIQDMKEEKDDLEKTVESLRTALRSQEQSSDKFKEENWNLEVTLQEVRTQYSDSQSTIVRIEGEHKRVTKQLNNTREAADQYKNELQRVQTAYDDMKAKHETDVAQARKHAAGLQRDKSDLQSALDVLRAEVEKSSRRLGPRFGSPLTPGASQGKEYSTPAAEDDDVFTTASTTNRRKMDSSAVFQPDAFEDLVDISPDPSPSRPFHASNHPNNEIEALQQRLAHAQRQISTLKGSLHREKEMRMEYKRKLESSSGYVHAENEPPEDETNDDDETETKHPRRLTPYRSGGGRARGRRGRGRSSLVTRLGMAAQSPSTTSDYNASPPPPIPLLPDFADDILSDEGNAEGEPEEQNLDPLPSPSSKRTSVDGMDPVFANVLRKSASYSAFPSQSSPLRHSLLARSSPRGVGRGGAPPRRARGGAAFQEARPASLVGEPEALSAELGITSVTEDVEVKVTAEMACQTDFEDVTVLVPSPSFLANDTGVQVEQALEPVPASPTTSEMSCQTDEFFVVHMETAVQHEPTSPIAARTSFYQMQPPDRVFVARSSMRRTTLTQSDFSRSSEGIPGEANGRRPIPGGFSSEEESDIDVDMDDGATETGVETDTDVDDYHDARGSLATESREDFHSVLTMTDNDFSESDDESVRALGNSRRSSVSSTTQHRELLHRDTATYEEKGVGMDDVEEPKVIEVIKEVEVIREVEVIKEPELKEMSVQTDTFTASPVIASWQDTSASSVTPTPTPAPSVPVSPALFRVGAAVQQFQFVPAPAIAMPAPPSPSPIRDSSLSTTSFGIIRSVTSNTDHRQSVESTVSSGADDGTRRSRTASVVPSIVDKTRPPMMALPPPPRQPPPSGTMPPPPFIPERRIATTSSTSDAPPPRPSSPPPPELVQRATTPTFGTMLSVHSRGSAYGPRQHGSSMPPPQSNLRQPPSTSSFRSAANAAAYAQNSVPPSGLPSWGVREQQRSQMSSTSLASDRSALSPRSSMSSDHNVFLNRAPGVSVPINPGKNVEQPNDNRHSMSTDPAVIHAITQTMIGEFLYKYTRRTIGKGYGEKRHKRFFWVHPYTKTLYWSSADPGSSNVSESSAKSAYIEGVRSVLDPNPMPPGLYQYSVVISTAQREMKITAPTKERHDIWLNALKYLLARPSPPITPSVSQNENAAAMSPMSQSAEFTDDDHRHLIDTSPKSQRSGHSSQNGGTFNTTPRGSRSRSQISVRGSVGKRSGTPAAEYLRWAAPESPYSPAKSFERVMGHGHDDDDLEFELHGQSQSDDGFEGLENVRACCDGRHTVGHSGHHHHTHNGDHLLEVGAPARPVSPAWSLRSRTGSTHSHDAGGLFSWGRGDDGKLRFGSRRSTKTVPNAVGDR</sequence>
<feature type="region of interest" description="Disordered" evidence="2">
    <location>
        <begin position="740"/>
        <end position="796"/>
    </location>
</feature>
<dbReference type="InterPro" id="IPR024774">
    <property type="entry name" value="PH_dom-Mcp5-type"/>
</dbReference>